<proteinExistence type="predicted"/>
<accession>A0A2N8PTR2</accession>
<dbReference type="NCBIfam" id="NF040739">
    <property type="entry name" value="ornith_OrtA"/>
    <property type="match status" value="1"/>
</dbReference>
<organism evidence="1 2">
    <name type="scientific">Enterococcus avium</name>
    <name type="common">Streptococcus avium</name>
    <dbReference type="NCBI Taxonomy" id="33945"/>
    <lineage>
        <taxon>Bacteria</taxon>
        <taxon>Bacillati</taxon>
        <taxon>Bacillota</taxon>
        <taxon>Bacilli</taxon>
        <taxon>Lactobacillales</taxon>
        <taxon>Enterococcaceae</taxon>
        <taxon>Enterococcus</taxon>
    </lineage>
</organism>
<protein>
    <submittedName>
        <fullName evidence="1">2-amino-4-ketopentanoate thiolase</fullName>
    </submittedName>
</protein>
<dbReference type="EMBL" id="RYZS01000002">
    <property type="protein sequence ID" value="RVU92533.1"/>
    <property type="molecule type" value="Genomic_DNA"/>
</dbReference>
<evidence type="ECO:0000313" key="2">
    <source>
        <dbReference type="Proteomes" id="UP000288388"/>
    </source>
</evidence>
<comment type="caution">
    <text evidence="1">The sequence shown here is derived from an EMBL/GenBank/DDBJ whole genome shotgun (WGS) entry which is preliminary data.</text>
</comment>
<evidence type="ECO:0000313" key="1">
    <source>
        <dbReference type="EMBL" id="RVU92533.1"/>
    </source>
</evidence>
<dbReference type="Pfam" id="PF22010">
    <property type="entry name" value="OrtA"/>
    <property type="match status" value="1"/>
</dbReference>
<dbReference type="InterPro" id="IPR047755">
    <property type="entry name" value="OrtA"/>
</dbReference>
<dbReference type="AlphaFoldDB" id="A0A2N8PTR2"/>
<dbReference type="Proteomes" id="UP000288388">
    <property type="component" value="Unassembled WGS sequence"/>
</dbReference>
<gene>
    <name evidence="1" type="ORF">EK398_18625</name>
</gene>
<dbReference type="RefSeq" id="WP_102873185.1">
    <property type="nucleotide sequence ID" value="NZ_JBEFQR010000029.1"/>
</dbReference>
<reference evidence="1 2" key="1">
    <citation type="submission" date="2018-12" db="EMBL/GenBank/DDBJ databases">
        <title>A novel vanA-carrying plasmid in a clinical isolate of Enterococcus avium.</title>
        <authorList>
            <person name="Bernasconi O.J."/>
            <person name="Luzzaro F."/>
            <person name="Endimiani A."/>
        </authorList>
    </citation>
    <scope>NUCLEOTIDE SEQUENCE [LARGE SCALE GENOMIC DNA]</scope>
    <source>
        <strain evidence="1 2">LC0559/18</strain>
    </source>
</reference>
<sequence length="99" mass="11144">MIKSGSWVQIHSVVLKTNERAPQVPDSTKKVPLEMWVKGFLQEDGNIGEEVMIKTVTGRMETGRLVQVDPTFNHSFGNFVPEIVEIDQMLRKEIFGGAD</sequence>
<name>A0A2N8PTR2_ENTAV</name>